<comment type="caution">
    <text evidence="2">The sequence shown here is derived from an EMBL/GenBank/DDBJ whole genome shotgun (WGS) entry which is preliminary data.</text>
</comment>
<sequence length="72" mass="7883">ISTNDIEDEDLSHIAWTSYKESLEEIYLHHYKESPKGDPDTGVGFNGTNTTFQTKHSPIADIDGDGTIGDSA</sequence>
<feature type="region of interest" description="Disordered" evidence="1">
    <location>
        <begin position="34"/>
        <end position="72"/>
    </location>
</feature>
<evidence type="ECO:0000256" key="1">
    <source>
        <dbReference type="SAM" id="MobiDB-lite"/>
    </source>
</evidence>
<accession>X0THD9</accession>
<feature type="compositionally biased region" description="Low complexity" evidence="1">
    <location>
        <begin position="41"/>
        <end position="54"/>
    </location>
</feature>
<feature type="non-terminal residue" evidence="2">
    <location>
        <position position="72"/>
    </location>
</feature>
<proteinExistence type="predicted"/>
<reference evidence="2" key="1">
    <citation type="journal article" date="2014" name="Front. Microbiol.">
        <title>High frequency of phylogenetically diverse reductive dehalogenase-homologous genes in deep subseafloor sedimentary metagenomes.</title>
        <authorList>
            <person name="Kawai M."/>
            <person name="Futagami T."/>
            <person name="Toyoda A."/>
            <person name="Takaki Y."/>
            <person name="Nishi S."/>
            <person name="Hori S."/>
            <person name="Arai W."/>
            <person name="Tsubouchi T."/>
            <person name="Morono Y."/>
            <person name="Uchiyama I."/>
            <person name="Ito T."/>
            <person name="Fujiyama A."/>
            <person name="Inagaki F."/>
            <person name="Takami H."/>
        </authorList>
    </citation>
    <scope>NUCLEOTIDE SEQUENCE</scope>
    <source>
        <strain evidence="2">Expedition CK06-06</strain>
    </source>
</reference>
<dbReference type="EMBL" id="BARS01014364">
    <property type="protein sequence ID" value="GAF92664.1"/>
    <property type="molecule type" value="Genomic_DNA"/>
</dbReference>
<organism evidence="2">
    <name type="scientific">marine sediment metagenome</name>
    <dbReference type="NCBI Taxonomy" id="412755"/>
    <lineage>
        <taxon>unclassified sequences</taxon>
        <taxon>metagenomes</taxon>
        <taxon>ecological metagenomes</taxon>
    </lineage>
</organism>
<protein>
    <submittedName>
        <fullName evidence="2">Uncharacterized protein</fullName>
    </submittedName>
</protein>
<gene>
    <name evidence="2" type="ORF">S01H1_24274</name>
</gene>
<dbReference type="AlphaFoldDB" id="X0THD9"/>
<evidence type="ECO:0000313" key="2">
    <source>
        <dbReference type="EMBL" id="GAF92664.1"/>
    </source>
</evidence>
<feature type="non-terminal residue" evidence="2">
    <location>
        <position position="1"/>
    </location>
</feature>
<name>X0THD9_9ZZZZ</name>